<dbReference type="AlphaFoldDB" id="M0I5H8"/>
<sequence>MMSDAVPIVIYTRTQCPLCDEAKATIREVAETTAIPVDIELVNVETDPELQSKYGERVPYVYVDGRPAFKFEVEPERLREKLLAAQA</sequence>
<gene>
    <name evidence="1" type="ORF">C440_16829</name>
</gene>
<dbReference type="Proteomes" id="UP000011550">
    <property type="component" value="Unassembled WGS sequence"/>
</dbReference>
<dbReference type="EMBL" id="AOLN01000018">
    <property type="protein sequence ID" value="ELZ91996.1"/>
    <property type="molecule type" value="Genomic_DNA"/>
</dbReference>
<protein>
    <submittedName>
        <fullName evidence="1">Thioredoxin</fullName>
    </submittedName>
</protein>
<dbReference type="InterPro" id="IPR008554">
    <property type="entry name" value="Glutaredoxin-like"/>
</dbReference>
<dbReference type="STRING" id="662479.C440_16829"/>
<dbReference type="SUPFAM" id="SSF52833">
    <property type="entry name" value="Thioredoxin-like"/>
    <property type="match status" value="1"/>
</dbReference>
<accession>M0I5H8</accession>
<organism evidence="1 2">
    <name type="scientific">Haloferax mucosum ATCC BAA-1512</name>
    <dbReference type="NCBI Taxonomy" id="662479"/>
    <lineage>
        <taxon>Archaea</taxon>
        <taxon>Methanobacteriati</taxon>
        <taxon>Methanobacteriota</taxon>
        <taxon>Stenosarchaea group</taxon>
        <taxon>Halobacteria</taxon>
        <taxon>Halobacteriales</taxon>
        <taxon>Haloferacaceae</taxon>
        <taxon>Haloferax</taxon>
    </lineage>
</organism>
<reference evidence="1 2" key="1">
    <citation type="journal article" date="2014" name="PLoS Genet.">
        <title>Phylogenetically driven sequencing of extremely halophilic archaea reveals strategies for static and dynamic osmo-response.</title>
        <authorList>
            <person name="Becker E.A."/>
            <person name="Seitzer P.M."/>
            <person name="Tritt A."/>
            <person name="Larsen D."/>
            <person name="Krusor M."/>
            <person name="Yao A.I."/>
            <person name="Wu D."/>
            <person name="Madern D."/>
            <person name="Eisen J.A."/>
            <person name="Darling A.E."/>
            <person name="Facciotti M.T."/>
        </authorList>
    </citation>
    <scope>NUCLEOTIDE SEQUENCE [LARGE SCALE GENOMIC DNA]</scope>
    <source>
        <strain evidence="1 2">ATCC BAA-1512</strain>
    </source>
</reference>
<keyword evidence="2" id="KW-1185">Reference proteome</keyword>
<comment type="caution">
    <text evidence="1">The sequence shown here is derived from an EMBL/GenBank/DDBJ whole genome shotgun (WGS) entry which is preliminary data.</text>
</comment>
<dbReference type="Pfam" id="PF05768">
    <property type="entry name" value="Glrx-like"/>
    <property type="match status" value="1"/>
</dbReference>
<evidence type="ECO:0000313" key="2">
    <source>
        <dbReference type="Proteomes" id="UP000011550"/>
    </source>
</evidence>
<dbReference type="PATRIC" id="fig|662479.7.peg.3422"/>
<dbReference type="InterPro" id="IPR036249">
    <property type="entry name" value="Thioredoxin-like_sf"/>
</dbReference>
<proteinExistence type="predicted"/>
<evidence type="ECO:0000313" key="1">
    <source>
        <dbReference type="EMBL" id="ELZ91996.1"/>
    </source>
</evidence>
<dbReference type="Gene3D" id="3.40.30.10">
    <property type="entry name" value="Glutaredoxin"/>
    <property type="match status" value="1"/>
</dbReference>
<name>M0I5H8_9EURY</name>
<dbReference type="PROSITE" id="PS51354">
    <property type="entry name" value="GLUTAREDOXIN_2"/>
    <property type="match status" value="1"/>
</dbReference>